<dbReference type="RefSeq" id="WP_073443796.1">
    <property type="nucleotide sequence ID" value="NZ_LJSN01000002.1"/>
</dbReference>
<dbReference type="Proteomes" id="UP000236047">
    <property type="component" value="Unassembled WGS sequence"/>
</dbReference>
<gene>
    <name evidence="1" type="ORF">AOB60_03525</name>
</gene>
<comment type="caution">
    <text evidence="1">The sequence shown here is derived from an EMBL/GenBank/DDBJ whole genome shotgun (WGS) entry which is preliminary data.</text>
</comment>
<sequence>MPQPLTINTPSNVVEGQSLTLSWVGGQGPYSLNVMPGGAPSGSPLKELNDGEPIDGESFMWDVDIPANTYVGLTLQDVNGFVAQSAPFVINQG</sequence>
<proteinExistence type="predicted"/>
<protein>
    <submittedName>
        <fullName evidence="1">Uncharacterized protein</fullName>
    </submittedName>
</protein>
<name>A0A2N8PGJ0_STRNR</name>
<reference evidence="2" key="1">
    <citation type="submission" date="2015-09" db="EMBL/GenBank/DDBJ databases">
        <authorList>
            <person name="Graham D.E."/>
            <person name="Mahan K.M."/>
            <person name="Klingeman D.M."/>
            <person name="Fida T."/>
            <person name="Giannone R.J."/>
            <person name="Hettich R.L."/>
            <person name="Parry R.J."/>
            <person name="Spain J.C."/>
        </authorList>
    </citation>
    <scope>NUCLEOTIDE SEQUENCE [LARGE SCALE GENOMIC DNA]</scope>
    <source>
        <strain evidence="2">JCM 4701</strain>
    </source>
</reference>
<dbReference type="AlphaFoldDB" id="A0A2N8PGJ0"/>
<dbReference type="PANTHER" id="PTHR37487:SF2">
    <property type="entry name" value="EXPRESSED PROTEIN"/>
    <property type="match status" value="1"/>
</dbReference>
<dbReference type="EMBL" id="LJSN01000002">
    <property type="protein sequence ID" value="PNE40106.1"/>
    <property type="molecule type" value="Genomic_DNA"/>
</dbReference>
<accession>A0A2N8PGJ0</accession>
<evidence type="ECO:0000313" key="2">
    <source>
        <dbReference type="Proteomes" id="UP000236047"/>
    </source>
</evidence>
<organism evidence="1 2">
    <name type="scientific">Streptomyces noursei</name>
    <name type="common">Streptomyces albulus</name>
    <dbReference type="NCBI Taxonomy" id="1971"/>
    <lineage>
        <taxon>Bacteria</taxon>
        <taxon>Bacillati</taxon>
        <taxon>Actinomycetota</taxon>
        <taxon>Actinomycetes</taxon>
        <taxon>Kitasatosporales</taxon>
        <taxon>Streptomycetaceae</taxon>
        <taxon>Streptomyces</taxon>
    </lineage>
</organism>
<dbReference type="PANTHER" id="PTHR37487">
    <property type="entry name" value="CHROMOSOME 1, WHOLE GENOME SHOTGUN SEQUENCE"/>
    <property type="match status" value="1"/>
</dbReference>
<keyword evidence="2" id="KW-1185">Reference proteome</keyword>
<evidence type="ECO:0000313" key="1">
    <source>
        <dbReference type="EMBL" id="PNE40106.1"/>
    </source>
</evidence>